<dbReference type="Gene3D" id="3.20.20.190">
    <property type="entry name" value="Phosphatidylinositol (PI) phosphodiesterase"/>
    <property type="match status" value="1"/>
</dbReference>
<dbReference type="InterPro" id="IPR017946">
    <property type="entry name" value="PLC-like_Pdiesterase_TIM-brl"/>
</dbReference>
<dbReference type="Proteomes" id="UP000095463">
    <property type="component" value="Unassembled WGS sequence"/>
</dbReference>
<keyword evidence="3" id="KW-1185">Reference proteome</keyword>
<evidence type="ECO:0000313" key="2">
    <source>
        <dbReference type="EMBL" id="OEO29133.1"/>
    </source>
</evidence>
<feature type="domain" description="GP-PDE" evidence="1">
    <location>
        <begin position="7"/>
        <end position="250"/>
    </location>
</feature>
<protein>
    <recommendedName>
        <fullName evidence="1">GP-PDE domain-containing protein</fullName>
    </recommendedName>
</protein>
<evidence type="ECO:0000313" key="3">
    <source>
        <dbReference type="Proteomes" id="UP000095463"/>
    </source>
</evidence>
<dbReference type="SUPFAM" id="SSF51695">
    <property type="entry name" value="PLC-like phosphodiesterases"/>
    <property type="match status" value="1"/>
</dbReference>
<reference evidence="2 3" key="1">
    <citation type="journal article" date="2015" name="Genome Announc.">
        <title>Genome Assemblies of Three Soil-Associated Devosia species: D. insulae, D. limi, and D. soli.</title>
        <authorList>
            <person name="Hassan Y.I."/>
            <person name="Lepp D."/>
            <person name="Zhou T."/>
        </authorList>
    </citation>
    <scope>NUCLEOTIDE SEQUENCE [LARGE SCALE GENOMIC DNA]</scope>
    <source>
        <strain evidence="2 3">DS-56</strain>
    </source>
</reference>
<dbReference type="PANTHER" id="PTHR46211:SF14">
    <property type="entry name" value="GLYCEROPHOSPHODIESTER PHOSPHODIESTERASE"/>
    <property type="match status" value="1"/>
</dbReference>
<dbReference type="Pfam" id="PF03009">
    <property type="entry name" value="GDPD"/>
    <property type="match status" value="1"/>
</dbReference>
<dbReference type="RefSeq" id="WP_069911584.1">
    <property type="nucleotide sequence ID" value="NZ_LAJE02000323.1"/>
</dbReference>
<dbReference type="InterPro" id="IPR030395">
    <property type="entry name" value="GP_PDE_dom"/>
</dbReference>
<name>A0A1E5XKK2_9HYPH</name>
<proteinExistence type="predicted"/>
<dbReference type="PROSITE" id="PS51704">
    <property type="entry name" value="GP_PDE"/>
    <property type="match status" value="1"/>
</dbReference>
<dbReference type="GO" id="GO:0006629">
    <property type="term" value="P:lipid metabolic process"/>
    <property type="evidence" value="ECO:0007669"/>
    <property type="project" value="InterPro"/>
</dbReference>
<dbReference type="GO" id="GO:0008081">
    <property type="term" value="F:phosphoric diester hydrolase activity"/>
    <property type="evidence" value="ECO:0007669"/>
    <property type="project" value="InterPro"/>
</dbReference>
<dbReference type="AlphaFoldDB" id="A0A1E5XKK2"/>
<dbReference type="EMBL" id="LAJE02000323">
    <property type="protein sequence ID" value="OEO29133.1"/>
    <property type="molecule type" value="Genomic_DNA"/>
</dbReference>
<comment type="caution">
    <text evidence="2">The sequence shown here is derived from an EMBL/GenBank/DDBJ whole genome shotgun (WGS) entry which is preliminary data.</text>
</comment>
<sequence length="263" mass="28968">MTLAEPFRIIAHRGASGYAPENTMAAFERAVAMGATEVETDVAFTKDGRLLLFHDNTLERTTDGAGLPEDFTLAELLELDAGSWHDPRLHWDRDYAGEKLITLEQLLDRFGTRLTYHIELKKPMPGLPEAVVAALEARGLVEHAFIFSIVDEAGLQRAKALAPRVRIAWAPEELLAADPRGAVERCAANGFSMITLNASNQTRELVELAHRLGIEARSSGISSREKMIAAAELGCNGMTINWPDWLQDYVREQQAASAQESQS</sequence>
<organism evidence="2 3">
    <name type="scientific">Devosia insulae DS-56</name>
    <dbReference type="NCBI Taxonomy" id="1116389"/>
    <lineage>
        <taxon>Bacteria</taxon>
        <taxon>Pseudomonadati</taxon>
        <taxon>Pseudomonadota</taxon>
        <taxon>Alphaproteobacteria</taxon>
        <taxon>Hyphomicrobiales</taxon>
        <taxon>Devosiaceae</taxon>
        <taxon>Devosia</taxon>
    </lineage>
</organism>
<accession>A0A1E5XKK2</accession>
<dbReference type="PANTHER" id="PTHR46211">
    <property type="entry name" value="GLYCEROPHOSPHORYL DIESTER PHOSPHODIESTERASE"/>
    <property type="match status" value="1"/>
</dbReference>
<gene>
    <name evidence="2" type="ORF">VW23_002385</name>
</gene>
<evidence type="ECO:0000259" key="1">
    <source>
        <dbReference type="PROSITE" id="PS51704"/>
    </source>
</evidence>
<dbReference type="OrthoDB" id="1854250at2"/>